<proteinExistence type="predicted"/>
<evidence type="ECO:0000313" key="4">
    <source>
        <dbReference type="EMBL" id="KAK3281981.1"/>
    </source>
</evidence>
<comment type="caution">
    <text evidence="4">The sequence shown here is derived from an EMBL/GenBank/DDBJ whole genome shotgun (WGS) entry which is preliminary data.</text>
</comment>
<accession>A0AAE0GQ04</accession>
<feature type="domain" description="DOMON" evidence="3">
    <location>
        <begin position="86"/>
        <end position="211"/>
    </location>
</feature>
<feature type="chain" id="PRO_5042255336" description="DOMON domain-containing protein" evidence="2">
    <location>
        <begin position="19"/>
        <end position="1045"/>
    </location>
</feature>
<dbReference type="Pfam" id="PF03351">
    <property type="entry name" value="DOMON"/>
    <property type="match status" value="5"/>
</dbReference>
<dbReference type="InterPro" id="IPR000945">
    <property type="entry name" value="DBH-like"/>
</dbReference>
<keyword evidence="5" id="KW-1185">Reference proteome</keyword>
<feature type="domain" description="DOMON" evidence="3">
    <location>
        <begin position="253"/>
        <end position="372"/>
    </location>
</feature>
<evidence type="ECO:0000256" key="1">
    <source>
        <dbReference type="SAM" id="MobiDB-lite"/>
    </source>
</evidence>
<dbReference type="SMART" id="SM00664">
    <property type="entry name" value="DoH"/>
    <property type="match status" value="5"/>
</dbReference>
<reference evidence="4 5" key="1">
    <citation type="journal article" date="2015" name="Genome Biol. Evol.">
        <title>Comparative Genomics of a Bacterivorous Green Alga Reveals Evolutionary Causalities and Consequences of Phago-Mixotrophic Mode of Nutrition.</title>
        <authorList>
            <person name="Burns J.A."/>
            <person name="Paasch A."/>
            <person name="Narechania A."/>
            <person name="Kim E."/>
        </authorList>
    </citation>
    <scope>NUCLEOTIDE SEQUENCE [LARGE SCALE GENOMIC DNA]</scope>
    <source>
        <strain evidence="4 5">PLY_AMNH</strain>
    </source>
</reference>
<protein>
    <recommendedName>
        <fullName evidence="3">DOMON domain-containing protein</fullName>
    </recommendedName>
</protein>
<feature type="compositionally biased region" description="Pro residues" evidence="1">
    <location>
        <begin position="991"/>
        <end position="1019"/>
    </location>
</feature>
<feature type="region of interest" description="Disordered" evidence="1">
    <location>
        <begin position="988"/>
        <end position="1045"/>
    </location>
</feature>
<feature type="domain" description="DOMON" evidence="3">
    <location>
        <begin position="433"/>
        <end position="551"/>
    </location>
</feature>
<dbReference type="AlphaFoldDB" id="A0AAE0GQ04"/>
<dbReference type="Gene3D" id="2.60.40.1210">
    <property type="entry name" value="Cellobiose dehydrogenase, cytochrome domain"/>
    <property type="match status" value="3"/>
</dbReference>
<dbReference type="CDD" id="cd09631">
    <property type="entry name" value="DOMON_DOH"/>
    <property type="match status" value="5"/>
</dbReference>
<evidence type="ECO:0000256" key="2">
    <source>
        <dbReference type="SAM" id="SignalP"/>
    </source>
</evidence>
<feature type="region of interest" description="Disordered" evidence="1">
    <location>
        <begin position="399"/>
        <end position="423"/>
    </location>
</feature>
<keyword evidence="2" id="KW-0732">Signal</keyword>
<feature type="compositionally biased region" description="Pro residues" evidence="1">
    <location>
        <begin position="407"/>
        <end position="420"/>
    </location>
</feature>
<dbReference type="PRINTS" id="PR01217">
    <property type="entry name" value="PRICHEXTENSN"/>
</dbReference>
<dbReference type="InterPro" id="IPR045266">
    <property type="entry name" value="DOH_DOMON"/>
</dbReference>
<feature type="compositionally biased region" description="Pro residues" evidence="1">
    <location>
        <begin position="786"/>
        <end position="832"/>
    </location>
</feature>
<feature type="compositionally biased region" description="Pro residues" evidence="1">
    <location>
        <begin position="580"/>
        <end position="626"/>
    </location>
</feature>
<dbReference type="Proteomes" id="UP001190700">
    <property type="component" value="Unassembled WGS sequence"/>
</dbReference>
<feature type="signal peptide" evidence="2">
    <location>
        <begin position="1"/>
        <end position="18"/>
    </location>
</feature>
<dbReference type="GO" id="GO:0030667">
    <property type="term" value="C:secretory granule membrane"/>
    <property type="evidence" value="ECO:0007669"/>
    <property type="project" value="TreeGrafter"/>
</dbReference>
<feature type="domain" description="DOMON" evidence="3">
    <location>
        <begin position="639"/>
        <end position="757"/>
    </location>
</feature>
<dbReference type="PROSITE" id="PS50836">
    <property type="entry name" value="DOMON"/>
    <property type="match status" value="5"/>
</dbReference>
<feature type="region of interest" description="Disordered" evidence="1">
    <location>
        <begin position="783"/>
        <end position="836"/>
    </location>
</feature>
<dbReference type="SUPFAM" id="SSF49344">
    <property type="entry name" value="CBD9-like"/>
    <property type="match status" value="3"/>
</dbReference>
<name>A0AAE0GQ04_9CHLO</name>
<gene>
    <name evidence="4" type="ORF">CYMTET_10261</name>
</gene>
<dbReference type="InterPro" id="IPR005018">
    <property type="entry name" value="DOMON_domain"/>
</dbReference>
<sequence>MARCYALFLGMGMAVVLTFTSTSWDTSMDGLASTSRYATLPRETHARKLLDDDDDWPAPMDIPIASAEEVPLVRTYDNCIVVSDILGWQISWTWRPEDGYIDMAMAKYGAAGWISVGFQSNDHVTIVGENDMGQSDYVVASSDWVRDYYLWEDENETPRRDAQQNVESASVTRADGWTVAEFSRLLDTGDSSGWTRDRVIQQVQKVLWGSTNRRNWPADHNGNAGSLIIDFSASSSCEALPQTGARWCNSIDETFCLEWQLAADSSTIDLTMTAKAAGYISVGFPDAPGRMFPADSIMCSIRSGQAVLEDQFMNSYDAPSSAETQNVELLASSEVDGVSSCTFRRPTGASEAADRAISVVAGELTEVIWAIHSTDDNHGALHTSRGSGRVDFTVMTNTSTPMTPSLPTSPPSPPPSPMPPVEASAQSWCESAGLFCLRWEIVGDEILMEMEAPTSGYVSVGFGDIYGLMAPADCIVGWVDDSTGQAVVSDRKNPRGWDAPTVDTQQDTVAESGSLSNGRTVVQFRRALITNDAEDVALVRDTPTNVIWATHPSKPLQQHDDIATHTTVERGAVLLDFFALPPPPPSPSPPPAPEGTPSPPPSPMSPPPSPPLPSPPPSPPPSPMPPVEASAQSWCESAGLFCLRWEIVGDEILMEMEAPTSGYVSVGFGDIYGLMAPADCIVGWVDDSTGQAVVSDRKNPRGWDAPTVDTQQDTVAESGSLSNGRTVVQFRRALITNDAEDVALVRDTPTNVIWATHPSKPLQQHDDIATHTTVERGAVLLDFFALPPPPPSPSPPPAPEGTPSPPPSPMSPPPSPPLPSPPPSPPPSPMPPVEASAQSWCESAGLFCLRWEIVGDEILMEMEAPTSGYVSVGFGDIYGLMAPADCIVGWVDDSTGQAVVSDRKNPRGWDAPTVDTQQDTVAESGSLSNGRTVVQFRRALITNDAEDVALVRDTPTNVIWATHPSKPLQQHDDIATHTTVERGAVLLDFFAPPPPPPSPSPPPLPEGTPQPPMAPPPPTTGAKPTNTSSAGTGATCAVWDASLVQ</sequence>
<dbReference type="EMBL" id="LGRX02003601">
    <property type="protein sequence ID" value="KAK3281981.1"/>
    <property type="molecule type" value="Genomic_DNA"/>
</dbReference>
<evidence type="ECO:0000259" key="3">
    <source>
        <dbReference type="PROSITE" id="PS50836"/>
    </source>
</evidence>
<dbReference type="GO" id="GO:0006589">
    <property type="term" value="P:octopamine biosynthetic process"/>
    <property type="evidence" value="ECO:0007669"/>
    <property type="project" value="TreeGrafter"/>
</dbReference>
<dbReference type="GO" id="GO:0005615">
    <property type="term" value="C:extracellular space"/>
    <property type="evidence" value="ECO:0007669"/>
    <property type="project" value="TreeGrafter"/>
</dbReference>
<dbReference type="GO" id="GO:0004500">
    <property type="term" value="F:dopamine beta-monooxygenase activity"/>
    <property type="evidence" value="ECO:0007669"/>
    <property type="project" value="InterPro"/>
</dbReference>
<feature type="region of interest" description="Disordered" evidence="1">
    <location>
        <begin position="577"/>
        <end position="630"/>
    </location>
</feature>
<organism evidence="4 5">
    <name type="scientific">Cymbomonas tetramitiformis</name>
    <dbReference type="NCBI Taxonomy" id="36881"/>
    <lineage>
        <taxon>Eukaryota</taxon>
        <taxon>Viridiplantae</taxon>
        <taxon>Chlorophyta</taxon>
        <taxon>Pyramimonadophyceae</taxon>
        <taxon>Pyramimonadales</taxon>
        <taxon>Pyramimonadaceae</taxon>
        <taxon>Cymbomonas</taxon>
    </lineage>
</organism>
<feature type="domain" description="DOMON" evidence="3">
    <location>
        <begin position="845"/>
        <end position="963"/>
    </location>
</feature>
<dbReference type="GO" id="GO:0042421">
    <property type="term" value="P:norepinephrine biosynthetic process"/>
    <property type="evidence" value="ECO:0007669"/>
    <property type="project" value="TreeGrafter"/>
</dbReference>
<dbReference type="GO" id="GO:0005507">
    <property type="term" value="F:copper ion binding"/>
    <property type="evidence" value="ECO:0007669"/>
    <property type="project" value="TreeGrafter"/>
</dbReference>
<dbReference type="GO" id="GO:0042420">
    <property type="term" value="P:dopamine catabolic process"/>
    <property type="evidence" value="ECO:0007669"/>
    <property type="project" value="TreeGrafter"/>
</dbReference>
<dbReference type="PANTHER" id="PTHR10157">
    <property type="entry name" value="DOPAMINE BETA HYDROXYLASE RELATED"/>
    <property type="match status" value="1"/>
</dbReference>
<evidence type="ECO:0000313" key="5">
    <source>
        <dbReference type="Proteomes" id="UP001190700"/>
    </source>
</evidence>
<dbReference type="PANTHER" id="PTHR10157:SF23">
    <property type="entry name" value="MOXD1 HOMOLOG 1"/>
    <property type="match status" value="1"/>
</dbReference>